<sequence>MKTNMPDNLILSDKLADIFAKAPSVQFASGIEDLESLACGSSDNSEWTVSYTLPDGRKMDEVNVVRVKNGISANYTEAYMRRRDPNCMVVADENPSDKPKFHDRFGHSFEQTRQETFDWLSEQDLAVFAFEMGSSGLGGDALAVCPANACFFAFGLGLLQGVLDVRKLNRSFKPSFIIYVAPPFRHTHFEGRQVVVHNRVEEHEMFSYNLYPGPSAKKGVYGALINMGVRENWVTAHCSAVEVVTPYDNIVTFMHEGASGGGKSEMLQQPHRLPDGQIQIGRNIITDEQKFLEIRRTCDLHPVCDDMAMCHSSFQKDDGKLRVMDAEDGWFVRVNHITNYGTDHDLEHLTVHPPKSLLFLNIDVVSGGTALIWEHLEDEPGVPCPNPRVVLPRRIVPDSVEGNVAVDIRSFGVRTPPCTKDKPTYGIIGLFHILPPALAWLWRLVAPRGYSNPSIVDEGAMSSEGVGSYWPFTTGRKVDQANLLLQQFVDSTRTRYILTPNQHIGAWETGFMPQWLARDYLARRGHAQFRPGQLKSSRLPLLGYALNNIRIEGINVPRELLQVEKQPEVGTEGYDNGSEILQNFFESELKKYMHQDLNPLGREIINCCLDKGSLEDYQKLIKTASQ</sequence>
<dbReference type="EMBL" id="CP019633">
    <property type="protein sequence ID" value="AQQ09902.1"/>
    <property type="molecule type" value="Genomic_DNA"/>
</dbReference>
<dbReference type="KEGG" id="pbu:L21SP3_01723"/>
<dbReference type="InterPro" id="IPR032583">
    <property type="entry name" value="DUF4914"/>
</dbReference>
<dbReference type="STRING" id="1940790.L21SP3_01723"/>
<evidence type="ECO:0000313" key="1">
    <source>
        <dbReference type="EMBL" id="AQQ09902.1"/>
    </source>
</evidence>
<dbReference type="Proteomes" id="UP000188273">
    <property type="component" value="Chromosome"/>
</dbReference>
<protein>
    <recommendedName>
        <fullName evidence="3">DUF4914 domain-containing protein</fullName>
    </recommendedName>
</protein>
<evidence type="ECO:0008006" key="3">
    <source>
        <dbReference type="Google" id="ProtNLM"/>
    </source>
</evidence>
<dbReference type="Pfam" id="PF16260">
    <property type="entry name" value="DUF4914"/>
    <property type="match status" value="1"/>
</dbReference>
<accession>A0A1Q2HR56</accession>
<dbReference type="OrthoDB" id="9763944at2"/>
<dbReference type="RefSeq" id="WP_077540630.1">
    <property type="nucleotide sequence ID" value="NZ_CP019633.1"/>
</dbReference>
<dbReference type="AlphaFoldDB" id="A0A1Q2HR56"/>
<name>A0A1Q2HR56_9BACT</name>
<reference evidence="2" key="1">
    <citation type="submission" date="2017-02" db="EMBL/GenBank/DDBJ databases">
        <title>Comparative genomics and description of representatives of a novel lineage of planctomycetes thriving in anoxic sediments.</title>
        <authorList>
            <person name="Spring S."/>
            <person name="Bunk B."/>
            <person name="Sproer C."/>
            <person name="Klenk H.-P."/>
        </authorList>
    </citation>
    <scope>NUCLEOTIDE SEQUENCE [LARGE SCALE GENOMIC DNA]</scope>
    <source>
        <strain evidence="2">L21-RPul-D3</strain>
    </source>
</reference>
<keyword evidence="2" id="KW-1185">Reference proteome</keyword>
<dbReference type="SUPFAM" id="SSF53795">
    <property type="entry name" value="PEP carboxykinase-like"/>
    <property type="match status" value="1"/>
</dbReference>
<evidence type="ECO:0000313" key="2">
    <source>
        <dbReference type="Proteomes" id="UP000188273"/>
    </source>
</evidence>
<proteinExistence type="predicted"/>
<organism evidence="1 2">
    <name type="scientific">Sedimentisphaera cyanobacteriorum</name>
    <dbReference type="NCBI Taxonomy" id="1940790"/>
    <lineage>
        <taxon>Bacteria</taxon>
        <taxon>Pseudomonadati</taxon>
        <taxon>Planctomycetota</taxon>
        <taxon>Phycisphaerae</taxon>
        <taxon>Sedimentisphaerales</taxon>
        <taxon>Sedimentisphaeraceae</taxon>
        <taxon>Sedimentisphaera</taxon>
    </lineage>
</organism>
<gene>
    <name evidence="1" type="ORF">L21SP3_01723</name>
</gene>